<feature type="compositionally biased region" description="Basic residues" evidence="1">
    <location>
        <begin position="15"/>
        <end position="36"/>
    </location>
</feature>
<feature type="compositionally biased region" description="Basic residues" evidence="1">
    <location>
        <begin position="99"/>
        <end position="126"/>
    </location>
</feature>
<feature type="compositionally biased region" description="Basic residues" evidence="1">
    <location>
        <begin position="49"/>
        <end position="61"/>
    </location>
</feature>
<protein>
    <submittedName>
        <fullName evidence="2">Putative trabsposase</fullName>
    </submittedName>
</protein>
<dbReference type="EMBL" id="AM889285">
    <property type="protein sequence ID" value="CAP56682.1"/>
    <property type="molecule type" value="Genomic_DNA"/>
</dbReference>
<reference evidence="2 3" key="1">
    <citation type="journal article" date="2009" name="BMC Genomics">
        <title>Complete genome sequence of the sugarcane nitrogen-fixing endophyte Gluconacetobacter diazotrophicus Pal5.</title>
        <authorList>
            <person name="Bertalan M."/>
            <person name="Albano R."/>
            <person name="Padua V."/>
            <person name="Rouws L."/>
            <person name="Rojas C."/>
            <person name="Hemerly A."/>
            <person name="Teixeira K."/>
            <person name="Schwab S."/>
            <person name="Araujo J."/>
            <person name="Oliveira A."/>
            <person name="Franca L."/>
            <person name="Magalhaes V."/>
            <person name="Alqueres S."/>
            <person name="Cardoso A."/>
            <person name="Almeida W."/>
            <person name="Loureiro M.M."/>
            <person name="Nogueira E."/>
            <person name="Cidade D."/>
            <person name="Oliveira D."/>
            <person name="Simao T."/>
            <person name="Macedo J."/>
            <person name="Valadao A."/>
            <person name="Dreschsel M."/>
            <person name="Freitas F."/>
            <person name="Vidal M."/>
            <person name="Guedes H."/>
            <person name="Rodrigues E."/>
            <person name="Meneses C."/>
            <person name="Brioso P."/>
            <person name="Pozzer L."/>
            <person name="Figueiredo D."/>
            <person name="Montano H."/>
            <person name="Junior J."/>
            <person name="Filho G."/>
            <person name="Flores V."/>
            <person name="Ferreira B."/>
            <person name="Branco A."/>
            <person name="Gonzalez P."/>
            <person name="Guillobel H."/>
            <person name="Lemos M."/>
            <person name="Seibel L."/>
            <person name="Macedo J."/>
            <person name="Alves-Ferreira M."/>
            <person name="Sachetto-Martins G."/>
            <person name="Coelho A."/>
            <person name="Santos E."/>
            <person name="Amaral G."/>
            <person name="Neves A."/>
            <person name="Pacheco A.B."/>
            <person name="Carvalho D."/>
            <person name="Lery L."/>
            <person name="Bisch P."/>
            <person name="Rossle S.C."/>
            <person name="Urmenyi T."/>
            <person name="Kruger W.V."/>
            <person name="Martins O."/>
            <person name="Baldani J.I."/>
            <person name="Ferreira P.C."/>
        </authorList>
    </citation>
    <scope>NUCLEOTIDE SEQUENCE [LARGE SCALE GENOMIC DNA]</scope>
    <source>
        <strain evidence="3">ATCC 49037 / DSM 5601 / CCUG 37298 / CIP 103539 / LMG 7603 / PAl5</strain>
    </source>
</reference>
<evidence type="ECO:0000313" key="2">
    <source>
        <dbReference type="EMBL" id="CAP56682.1"/>
    </source>
</evidence>
<proteinExistence type="predicted"/>
<organism evidence="2 3">
    <name type="scientific">Gluconacetobacter diazotrophicus (strain ATCC 49037 / DSM 5601 / CCUG 37298 / CIP 103539 / LMG 7603 / PAl5)</name>
    <dbReference type="NCBI Taxonomy" id="272568"/>
    <lineage>
        <taxon>Bacteria</taxon>
        <taxon>Pseudomonadati</taxon>
        <taxon>Pseudomonadota</taxon>
        <taxon>Alphaproteobacteria</taxon>
        <taxon>Acetobacterales</taxon>
        <taxon>Acetobacteraceae</taxon>
        <taxon>Gluconacetobacter</taxon>
    </lineage>
</organism>
<evidence type="ECO:0000256" key="1">
    <source>
        <dbReference type="SAM" id="MobiDB-lite"/>
    </source>
</evidence>
<keyword evidence="3" id="KW-1185">Reference proteome</keyword>
<evidence type="ECO:0000313" key="3">
    <source>
        <dbReference type="Proteomes" id="UP000001176"/>
    </source>
</evidence>
<dbReference type="KEGG" id="gdi:GDI2739"/>
<name>A9HQ58_GLUDA</name>
<feature type="region of interest" description="Disordered" evidence="1">
    <location>
        <begin position="1"/>
        <end position="142"/>
    </location>
</feature>
<gene>
    <name evidence="2" type="ordered locus">GDI2739</name>
</gene>
<accession>A9HQ58</accession>
<dbReference type="AlphaFoldDB" id="A9HQ58"/>
<feature type="compositionally biased region" description="Low complexity" evidence="1">
    <location>
        <begin position="62"/>
        <end position="81"/>
    </location>
</feature>
<dbReference type="Proteomes" id="UP000001176">
    <property type="component" value="Chromosome"/>
</dbReference>
<sequence length="142" mass="17136">MTTPPRRPCSSPRSWQRHRQPGPFRRCRPPHFRHRPLPPLQRCKPSWQHPRRLPLRVRRLPSRQVRQPRPTPGQRGQPRQRLPSHRPPFQSRPPPRRQAAAHRKSARWRHCRHTWRAQSSRGRRAPPRAPGRSLAGYRRKTW</sequence>